<dbReference type="Proteomes" id="UP000275348">
    <property type="component" value="Unassembled WGS sequence"/>
</dbReference>
<sequence>MWRNNEIFFPEKKVINYIYISIYHMKVFQFFILSAFISLSLFSCEQNATPKIYPSKKGVDSAYADLLKIKVEEKIRDDKEEADPKSTKTIAKAQQPKKVVKPVANVDKIVPFSKDNTRDTLKITYAKAKKTLTKNAGQTNTFVFNSDTAKKVAIKISAQDTLANIRINHIKGPVDSIKGGPFGKTLIFDLPAKGNYNFSISEKPTVNKPYTGEYNLELQLLWK</sequence>
<keyword evidence="1" id="KW-0812">Transmembrane</keyword>
<proteinExistence type="predicted"/>
<dbReference type="AlphaFoldDB" id="A0A3L9M128"/>
<evidence type="ECO:0000256" key="1">
    <source>
        <dbReference type="SAM" id="Phobius"/>
    </source>
</evidence>
<gene>
    <name evidence="2" type="ORF">EAH69_13335</name>
</gene>
<name>A0A3L9M128_9FLAO</name>
<keyword evidence="1" id="KW-0472">Membrane</keyword>
<keyword evidence="1" id="KW-1133">Transmembrane helix</keyword>
<comment type="caution">
    <text evidence="2">The sequence shown here is derived from an EMBL/GenBank/DDBJ whole genome shotgun (WGS) entry which is preliminary data.</text>
</comment>
<accession>A0A3L9M128</accession>
<evidence type="ECO:0000313" key="3">
    <source>
        <dbReference type="Proteomes" id="UP000275348"/>
    </source>
</evidence>
<feature type="transmembrane region" description="Helical" evidence="1">
    <location>
        <begin position="21"/>
        <end position="42"/>
    </location>
</feature>
<protein>
    <submittedName>
        <fullName evidence="2">Uncharacterized protein</fullName>
    </submittedName>
</protein>
<organism evidence="2 3">
    <name type="scientific">Faecalibacter macacae</name>
    <dbReference type="NCBI Taxonomy" id="1859289"/>
    <lineage>
        <taxon>Bacteria</taxon>
        <taxon>Pseudomonadati</taxon>
        <taxon>Bacteroidota</taxon>
        <taxon>Flavobacteriia</taxon>
        <taxon>Flavobacteriales</taxon>
        <taxon>Weeksellaceae</taxon>
        <taxon>Faecalibacter</taxon>
    </lineage>
</organism>
<keyword evidence="3" id="KW-1185">Reference proteome</keyword>
<dbReference type="EMBL" id="RDOJ01000027">
    <property type="protein sequence ID" value="RLZ06461.1"/>
    <property type="molecule type" value="Genomic_DNA"/>
</dbReference>
<evidence type="ECO:0000313" key="2">
    <source>
        <dbReference type="EMBL" id="RLZ06461.1"/>
    </source>
</evidence>
<reference evidence="2 3" key="1">
    <citation type="submission" date="2018-10" db="EMBL/GenBank/DDBJ databases">
        <authorList>
            <person name="Chen X."/>
        </authorList>
    </citation>
    <scope>NUCLEOTIDE SEQUENCE [LARGE SCALE GENOMIC DNA]</scope>
    <source>
        <strain evidence="2 3">YIM 102668</strain>
    </source>
</reference>